<dbReference type="EMBL" id="OZ037949">
    <property type="protein sequence ID" value="CAL1711858.1"/>
    <property type="molecule type" value="Genomic_DNA"/>
</dbReference>
<name>A0ABP1DVL7_9APHY</name>
<comment type="similarity">
    <text evidence="1">Belongs to the peptidase C14B family.</text>
</comment>
<organism evidence="3 4">
    <name type="scientific">Somion occarium</name>
    <dbReference type="NCBI Taxonomy" id="3059160"/>
    <lineage>
        <taxon>Eukaryota</taxon>
        <taxon>Fungi</taxon>
        <taxon>Dikarya</taxon>
        <taxon>Basidiomycota</taxon>
        <taxon>Agaricomycotina</taxon>
        <taxon>Agaricomycetes</taxon>
        <taxon>Polyporales</taxon>
        <taxon>Cerrenaceae</taxon>
        <taxon>Somion</taxon>
    </lineage>
</organism>
<accession>A0ABP1DVL7</accession>
<dbReference type="InterPro" id="IPR050452">
    <property type="entry name" value="Metacaspase"/>
</dbReference>
<dbReference type="Pfam" id="PF00656">
    <property type="entry name" value="Peptidase_C14"/>
    <property type="match status" value="1"/>
</dbReference>
<evidence type="ECO:0000313" key="4">
    <source>
        <dbReference type="Proteomes" id="UP001497453"/>
    </source>
</evidence>
<dbReference type="InterPro" id="IPR011600">
    <property type="entry name" value="Pept_C14_caspase"/>
</dbReference>
<gene>
    <name evidence="3" type="ORF">GFSPODELE1_LOCUS8534</name>
</gene>
<dbReference type="Gene3D" id="3.40.50.1460">
    <property type="match status" value="1"/>
</dbReference>
<evidence type="ECO:0000259" key="2">
    <source>
        <dbReference type="Pfam" id="PF00656"/>
    </source>
</evidence>
<evidence type="ECO:0000256" key="1">
    <source>
        <dbReference type="ARBA" id="ARBA00009005"/>
    </source>
</evidence>
<sequence length="658" mass="73651">MKDGETWDSVEGAGKDLENMNNYLEQELHVPPKHICILRGSDATRDGIIDVFRSHLIDNESIRKGDAIIFYYSGHGDTTQAPEGWNIIADDQLIESLAPYDYGTPGADTKLLGGIPDRTIAALLEQVANKHGDNITVILDCCHSGHGTRGGSEKVPLYQVRGIDPTKAIRLHEDVDREIWSSVSASAAQKFWRGAFAKRRDKSHVLLAACGPREDAVGNAEGGIFTRSLIATLCRQDIRPRSYAEVMKHVTEALQNTHSWSKQRPQCEGVTRDRLIFQEVQIKQDMFEAKWQANVKNFRIEGPCGVLGVLPETQIELYSLNPQYEIERIVGTATVTEVESDHCLAKVAEDIDVEGRHITARILHHPYKLRFALTSDVVELSEAGQELFELLDGSFAQLPRTLERVSTDADPDLILKIYHDPITGAGLSLHRKDLHLRNLATPPPLLSMEELKTTNIIGILNRIAHFNFYLDQTNELHPYAGDVQMEFWLLGVGRGTPRPLKKEEIFKNDEATIVGSNDNGYAFVLRNTGKMPLYPHIIYFDTCTYEISVWWSSADATPPLKPRGKLQIGASAEHRLPFEFFVPAGQTIDTSMLKVFLMQSPMKLDFMKQGPQLGPDRVMHALRASTDRDKETIATPPVRGGWDSITYKITVRNGNGKE</sequence>
<proteinExistence type="inferred from homology"/>
<dbReference type="Proteomes" id="UP001497453">
    <property type="component" value="Chromosome 6"/>
</dbReference>
<keyword evidence="4" id="KW-1185">Reference proteome</keyword>
<reference evidence="4" key="1">
    <citation type="submission" date="2024-04" db="EMBL/GenBank/DDBJ databases">
        <authorList>
            <person name="Shaw F."/>
            <person name="Minotto A."/>
        </authorList>
    </citation>
    <scope>NUCLEOTIDE SEQUENCE [LARGE SCALE GENOMIC DNA]</scope>
</reference>
<evidence type="ECO:0000313" key="3">
    <source>
        <dbReference type="EMBL" id="CAL1711858.1"/>
    </source>
</evidence>
<protein>
    <recommendedName>
        <fullName evidence="2">Peptidase C14 caspase domain-containing protein</fullName>
    </recommendedName>
</protein>
<dbReference type="PANTHER" id="PTHR48104:SF30">
    <property type="entry name" value="METACASPASE-1"/>
    <property type="match status" value="1"/>
</dbReference>
<dbReference type="PANTHER" id="PTHR48104">
    <property type="entry name" value="METACASPASE-4"/>
    <property type="match status" value="1"/>
</dbReference>
<feature type="domain" description="Peptidase C14 caspase" evidence="2">
    <location>
        <begin position="11"/>
        <end position="271"/>
    </location>
</feature>